<keyword evidence="2" id="KW-0732">Signal</keyword>
<gene>
    <name evidence="3" type="ORF">L5515_006009</name>
</gene>
<accession>A0AAE9JJG0</accession>
<feature type="chain" id="PRO_5042169337" evidence="2">
    <location>
        <begin position="19"/>
        <end position="536"/>
    </location>
</feature>
<sequence>MCCLLLCVKTCRLFVTELLTMDSSQRGHPFHSKNSCEMLKVKPLLPITVVLEPVRSSFESRITIPRTVEPPRPQLIKPTEEVYPSLECCNYDFEIALKLVAPAVSPRNLTRVEKEEEKVSQLGMNSPVVESSVLGSMLNELLAQKTKEFPVVQEDSDAISKVTNEQVENEEERFSPLEMNQPTIESSASELVLNKLSAQKNKESLTVEEQSDAISPKTSLLPSENDVVENPQVENDDLSLIETPLNPVARTSITIEQFFAAFPLTPAIPIAMDSTNGIPTPDDNSTYLPSIEKEHSISEHYKMLIQEACCTSEAEKGEELKDPSLVNLEKIIQENWSDLSIVNPSEDNKEEIAHQPISLGEKTDYLSFGNGISDSANIGDPENVESENKLVEFVHQPQDNEEEHLEELHSYNSNKNKPEVEDESVEPLMEYAKEPTHEYTLSDQEKSLIEENDNFFKTGQDSVLADPNPLVMAWSQILNQEQEPSAPEMSVQSPACENSMVENPENSNEFDSLVGDFDIIEIDDTREEGADVPETM</sequence>
<dbReference type="EMBL" id="CP092624">
    <property type="protein sequence ID" value="UMM32071.1"/>
    <property type="molecule type" value="Genomic_DNA"/>
</dbReference>
<dbReference type="Proteomes" id="UP000829354">
    <property type="component" value="Chromosome V"/>
</dbReference>
<evidence type="ECO:0000313" key="4">
    <source>
        <dbReference type="Proteomes" id="UP000829354"/>
    </source>
</evidence>
<feature type="compositionally biased region" description="Polar residues" evidence="1">
    <location>
        <begin position="212"/>
        <end position="222"/>
    </location>
</feature>
<reference evidence="3 4" key="1">
    <citation type="submission" date="2022-04" db="EMBL/GenBank/DDBJ databases">
        <title>Chromosome-level reference genomes for two strains of Caenorhabditis briggsae: an improved platform for comparative genomics.</title>
        <authorList>
            <person name="Stevens L."/>
            <person name="Andersen E."/>
        </authorList>
    </citation>
    <scope>NUCLEOTIDE SEQUENCE [LARGE SCALE GENOMIC DNA]</scope>
    <source>
        <strain evidence="3">VX34</strain>
        <tissue evidence="3">Whole-organism</tissue>
    </source>
</reference>
<dbReference type="AlphaFoldDB" id="A0AAE9JJG0"/>
<evidence type="ECO:0000256" key="2">
    <source>
        <dbReference type="SAM" id="SignalP"/>
    </source>
</evidence>
<evidence type="ECO:0000256" key="1">
    <source>
        <dbReference type="SAM" id="MobiDB-lite"/>
    </source>
</evidence>
<keyword evidence="4" id="KW-1185">Reference proteome</keyword>
<evidence type="ECO:0000313" key="3">
    <source>
        <dbReference type="EMBL" id="UMM32071.1"/>
    </source>
</evidence>
<feature type="region of interest" description="Disordered" evidence="1">
    <location>
        <begin position="203"/>
        <end position="235"/>
    </location>
</feature>
<name>A0AAE9JJG0_CAEBR</name>
<protein>
    <submittedName>
        <fullName evidence="3">Uncharacterized protein</fullName>
    </submittedName>
</protein>
<proteinExistence type="predicted"/>
<organism evidence="3 4">
    <name type="scientific">Caenorhabditis briggsae</name>
    <dbReference type="NCBI Taxonomy" id="6238"/>
    <lineage>
        <taxon>Eukaryota</taxon>
        <taxon>Metazoa</taxon>
        <taxon>Ecdysozoa</taxon>
        <taxon>Nematoda</taxon>
        <taxon>Chromadorea</taxon>
        <taxon>Rhabditida</taxon>
        <taxon>Rhabditina</taxon>
        <taxon>Rhabditomorpha</taxon>
        <taxon>Rhabditoidea</taxon>
        <taxon>Rhabditidae</taxon>
        <taxon>Peloderinae</taxon>
        <taxon>Caenorhabditis</taxon>
    </lineage>
</organism>
<feature type="signal peptide" evidence="2">
    <location>
        <begin position="1"/>
        <end position="18"/>
    </location>
</feature>